<keyword evidence="1" id="KW-0812">Transmembrane</keyword>
<feature type="transmembrane region" description="Helical" evidence="1">
    <location>
        <begin position="103"/>
        <end position="121"/>
    </location>
</feature>
<dbReference type="Proteomes" id="UP000198583">
    <property type="component" value="Unassembled WGS sequence"/>
</dbReference>
<feature type="transmembrane region" description="Helical" evidence="1">
    <location>
        <begin position="128"/>
        <end position="147"/>
    </location>
</feature>
<evidence type="ECO:0000313" key="2">
    <source>
        <dbReference type="EMBL" id="SFR27501.1"/>
    </source>
</evidence>
<evidence type="ECO:0000313" key="3">
    <source>
        <dbReference type="Proteomes" id="UP000198583"/>
    </source>
</evidence>
<sequence>MSYDKRTTEPLVLLGLTVAALIASGIGPYDRATWYLEVAPVVIGGAILVATYRRFPLTPLLYRLIFLHALVLILGGHYTYARVPVGFWAQELLDLARNHYDRFAHFVQGFVPALLAREILLRRTPLRVGGWLFFLVVCVCLAFSATYELGEWLAAVVGGSAADEFLGTQGDVWDTQWDMFMALLGALTAQLALARVHDRELARVL</sequence>
<dbReference type="PIRSF" id="PIRSF020606">
    <property type="entry name" value="UCP020606"/>
    <property type="match status" value="1"/>
</dbReference>
<organism evidence="2 3">
    <name type="scientific">Lentzea waywayandensis</name>
    <dbReference type="NCBI Taxonomy" id="84724"/>
    <lineage>
        <taxon>Bacteria</taxon>
        <taxon>Bacillati</taxon>
        <taxon>Actinomycetota</taxon>
        <taxon>Actinomycetes</taxon>
        <taxon>Pseudonocardiales</taxon>
        <taxon>Pseudonocardiaceae</taxon>
        <taxon>Lentzea</taxon>
    </lineage>
</organism>
<feature type="transmembrane region" description="Helical" evidence="1">
    <location>
        <begin position="35"/>
        <end position="52"/>
    </location>
</feature>
<dbReference type="EMBL" id="FOYL01000011">
    <property type="protein sequence ID" value="SFR27501.1"/>
    <property type="molecule type" value="Genomic_DNA"/>
</dbReference>
<dbReference type="InterPro" id="IPR058534">
    <property type="entry name" value="YjdF"/>
</dbReference>
<keyword evidence="3" id="KW-1185">Reference proteome</keyword>
<proteinExistence type="predicted"/>
<dbReference type="STRING" id="84724.SAMN04488564_11179"/>
<evidence type="ECO:0000256" key="1">
    <source>
        <dbReference type="SAM" id="Phobius"/>
    </source>
</evidence>
<reference evidence="3" key="1">
    <citation type="submission" date="2016-10" db="EMBL/GenBank/DDBJ databases">
        <authorList>
            <person name="Varghese N."/>
            <person name="Submissions S."/>
        </authorList>
    </citation>
    <scope>NUCLEOTIDE SEQUENCE [LARGE SCALE GENOMIC DNA]</scope>
    <source>
        <strain evidence="3">DSM 44232</strain>
    </source>
</reference>
<dbReference type="AlphaFoldDB" id="A0A1I6FBY5"/>
<dbReference type="RefSeq" id="WP_218164649.1">
    <property type="nucleotide sequence ID" value="NZ_FOYL01000011.1"/>
</dbReference>
<dbReference type="Pfam" id="PF09997">
    <property type="entry name" value="DUF2238"/>
    <property type="match status" value="1"/>
</dbReference>
<keyword evidence="1" id="KW-0472">Membrane</keyword>
<name>A0A1I6FBY5_9PSEU</name>
<accession>A0A1I6FBY5</accession>
<keyword evidence="1" id="KW-1133">Transmembrane helix</keyword>
<gene>
    <name evidence="2" type="ORF">SAMN04488564_11179</name>
</gene>
<dbReference type="InterPro" id="IPR014509">
    <property type="entry name" value="YjdF-like"/>
</dbReference>
<feature type="transmembrane region" description="Helical" evidence="1">
    <location>
        <begin position="64"/>
        <end position="83"/>
    </location>
</feature>
<feature type="transmembrane region" description="Helical" evidence="1">
    <location>
        <begin position="179"/>
        <end position="196"/>
    </location>
</feature>
<protein>
    <submittedName>
        <fullName evidence="2">Putative membrane protein</fullName>
    </submittedName>
</protein>